<dbReference type="GO" id="GO:0016740">
    <property type="term" value="F:transferase activity"/>
    <property type="evidence" value="ECO:0007669"/>
    <property type="project" value="UniProtKB-KW"/>
</dbReference>
<dbReference type="PANTHER" id="PTHR30040:SF2">
    <property type="entry name" value="FAD:PROTEIN FMN TRANSFERASE"/>
    <property type="match status" value="1"/>
</dbReference>
<dbReference type="AlphaFoldDB" id="X0VVT8"/>
<evidence type="ECO:0000256" key="6">
    <source>
        <dbReference type="ARBA" id="ARBA00022723"/>
    </source>
</evidence>
<comment type="caution">
    <text evidence="11">The sequence shown here is derived from an EMBL/GenBank/DDBJ whole genome shotgun (WGS) entry which is preliminary data.</text>
</comment>
<evidence type="ECO:0000256" key="1">
    <source>
        <dbReference type="ARBA" id="ARBA00001946"/>
    </source>
</evidence>
<evidence type="ECO:0000256" key="3">
    <source>
        <dbReference type="ARBA" id="ARBA00016337"/>
    </source>
</evidence>
<evidence type="ECO:0000256" key="5">
    <source>
        <dbReference type="ARBA" id="ARBA00022679"/>
    </source>
</evidence>
<keyword evidence="8" id="KW-0460">Magnesium</keyword>
<dbReference type="Pfam" id="PF02424">
    <property type="entry name" value="ApbE"/>
    <property type="match status" value="1"/>
</dbReference>
<dbReference type="EMBL" id="BARS01031827">
    <property type="protein sequence ID" value="GAG22509.1"/>
    <property type="molecule type" value="Genomic_DNA"/>
</dbReference>
<dbReference type="InterPro" id="IPR024932">
    <property type="entry name" value="ApbE"/>
</dbReference>
<dbReference type="GO" id="GO:0046872">
    <property type="term" value="F:metal ion binding"/>
    <property type="evidence" value="ECO:0007669"/>
    <property type="project" value="UniProtKB-KW"/>
</dbReference>
<sequence>MHRESYKFIEHASIKRRDFLKISGMFGLGLATFPVGIPLAEAVKFDKNLYKVSRSRTGMGTIVSITTFSPSKDHAEESIALAFEEIERLTKIMSRFDSDSPVALLNRDGFCNKVPPELSFVIKKSLQYHQISNGFFDITVKPVLDLLAQSFKDQKKLLRDNKKIAELLKLVNAELISLHGNDMSFKKDGMGITLDGIAKGFIVDKAIETLMKQGIKHALINAGGDIRTIGDKGNNRPWKIA</sequence>
<keyword evidence="7" id="KW-0274">FAD</keyword>
<organism evidence="11">
    <name type="scientific">marine sediment metagenome</name>
    <dbReference type="NCBI Taxonomy" id="412755"/>
    <lineage>
        <taxon>unclassified sequences</taxon>
        <taxon>metagenomes</taxon>
        <taxon>ecological metagenomes</taxon>
    </lineage>
</organism>
<evidence type="ECO:0000256" key="8">
    <source>
        <dbReference type="ARBA" id="ARBA00022842"/>
    </source>
</evidence>
<evidence type="ECO:0000256" key="2">
    <source>
        <dbReference type="ARBA" id="ARBA00011955"/>
    </source>
</evidence>
<evidence type="ECO:0000256" key="4">
    <source>
        <dbReference type="ARBA" id="ARBA00022630"/>
    </source>
</evidence>
<keyword evidence="5" id="KW-0808">Transferase</keyword>
<dbReference type="PROSITE" id="PS51318">
    <property type="entry name" value="TAT"/>
    <property type="match status" value="1"/>
</dbReference>
<accession>X0VVT8</accession>
<name>X0VVT8_9ZZZZ</name>
<keyword evidence="6" id="KW-0479">Metal-binding</keyword>
<gene>
    <name evidence="11" type="ORF">S01H1_49465</name>
</gene>
<keyword evidence="4" id="KW-0285">Flavoprotein</keyword>
<protein>
    <recommendedName>
        <fullName evidence="3">FAD:protein FMN transferase</fullName>
        <ecNumber evidence="2">2.7.1.180</ecNumber>
    </recommendedName>
    <alternativeName>
        <fullName evidence="9">Flavin transferase</fullName>
    </alternativeName>
</protein>
<reference evidence="11" key="1">
    <citation type="journal article" date="2014" name="Front. Microbiol.">
        <title>High frequency of phylogenetically diverse reductive dehalogenase-homologous genes in deep subseafloor sedimentary metagenomes.</title>
        <authorList>
            <person name="Kawai M."/>
            <person name="Futagami T."/>
            <person name="Toyoda A."/>
            <person name="Takaki Y."/>
            <person name="Nishi S."/>
            <person name="Hori S."/>
            <person name="Arai W."/>
            <person name="Tsubouchi T."/>
            <person name="Morono Y."/>
            <person name="Uchiyama I."/>
            <person name="Ito T."/>
            <person name="Fujiyama A."/>
            <person name="Inagaki F."/>
            <person name="Takami H."/>
        </authorList>
    </citation>
    <scope>NUCLEOTIDE SEQUENCE</scope>
    <source>
        <strain evidence="11">Expedition CK06-06</strain>
    </source>
</reference>
<comment type="cofactor">
    <cofactor evidence="1">
        <name>Mg(2+)</name>
        <dbReference type="ChEBI" id="CHEBI:18420"/>
    </cofactor>
</comment>
<dbReference type="Gene3D" id="3.10.520.10">
    <property type="entry name" value="ApbE-like domains"/>
    <property type="match status" value="1"/>
</dbReference>
<dbReference type="EC" id="2.7.1.180" evidence="2"/>
<evidence type="ECO:0000256" key="10">
    <source>
        <dbReference type="ARBA" id="ARBA00048540"/>
    </source>
</evidence>
<dbReference type="InterPro" id="IPR006311">
    <property type="entry name" value="TAT_signal"/>
</dbReference>
<feature type="non-terminal residue" evidence="11">
    <location>
        <position position="241"/>
    </location>
</feature>
<proteinExistence type="predicted"/>
<comment type="catalytic activity">
    <reaction evidence="10">
        <text>L-threonyl-[protein] + FAD = FMN-L-threonyl-[protein] + AMP + H(+)</text>
        <dbReference type="Rhea" id="RHEA:36847"/>
        <dbReference type="Rhea" id="RHEA-COMP:11060"/>
        <dbReference type="Rhea" id="RHEA-COMP:11061"/>
        <dbReference type="ChEBI" id="CHEBI:15378"/>
        <dbReference type="ChEBI" id="CHEBI:30013"/>
        <dbReference type="ChEBI" id="CHEBI:57692"/>
        <dbReference type="ChEBI" id="CHEBI:74257"/>
        <dbReference type="ChEBI" id="CHEBI:456215"/>
        <dbReference type="EC" id="2.7.1.180"/>
    </reaction>
</comment>
<dbReference type="PANTHER" id="PTHR30040">
    <property type="entry name" value="THIAMINE BIOSYNTHESIS LIPOPROTEIN APBE"/>
    <property type="match status" value="1"/>
</dbReference>
<dbReference type="InterPro" id="IPR003374">
    <property type="entry name" value="ApbE-like_sf"/>
</dbReference>
<evidence type="ECO:0000256" key="7">
    <source>
        <dbReference type="ARBA" id="ARBA00022827"/>
    </source>
</evidence>
<dbReference type="SUPFAM" id="SSF143631">
    <property type="entry name" value="ApbE-like"/>
    <property type="match status" value="1"/>
</dbReference>
<evidence type="ECO:0000256" key="9">
    <source>
        <dbReference type="ARBA" id="ARBA00031306"/>
    </source>
</evidence>
<evidence type="ECO:0000313" key="11">
    <source>
        <dbReference type="EMBL" id="GAG22509.1"/>
    </source>
</evidence>